<dbReference type="Proteomes" id="UP001189429">
    <property type="component" value="Unassembled WGS sequence"/>
</dbReference>
<protein>
    <recommendedName>
        <fullName evidence="3">Reverse transcriptase domain-containing protein</fullName>
    </recommendedName>
</protein>
<reference evidence="1" key="1">
    <citation type="submission" date="2023-10" db="EMBL/GenBank/DDBJ databases">
        <authorList>
            <person name="Chen Y."/>
            <person name="Shah S."/>
            <person name="Dougan E. K."/>
            <person name="Thang M."/>
            <person name="Chan C."/>
        </authorList>
    </citation>
    <scope>NUCLEOTIDE SEQUENCE [LARGE SCALE GENOMIC DNA]</scope>
</reference>
<dbReference type="EMBL" id="CAUYUJ010014888">
    <property type="protein sequence ID" value="CAK0847285.1"/>
    <property type="molecule type" value="Genomic_DNA"/>
</dbReference>
<name>A0ABN9TN08_9DINO</name>
<comment type="caution">
    <text evidence="1">The sequence shown here is derived from an EMBL/GenBank/DDBJ whole genome shotgun (WGS) entry which is preliminary data.</text>
</comment>
<sequence length="198" mass="22110">MPIGACSTFNLPKSTFQTAALYLCDILEPIQRSLQCAMNSTAVLFQRLRSSDCTVFLDTLVLFTADVKDIYPSIRNRHLYSVLADAIDRQYGARSRRGTVAKNLSKITLDNQYIEHHGRLYKVAQGIAGDSGLSSGVFMANVHSNDSDHSVGERNQSDLHFRARFVDDGLGIARCTECLPHTTDTSDSFDRNMRWEIA</sequence>
<evidence type="ECO:0000313" key="1">
    <source>
        <dbReference type="EMBL" id="CAK0847285.1"/>
    </source>
</evidence>
<keyword evidence="2" id="KW-1185">Reference proteome</keyword>
<evidence type="ECO:0008006" key="3">
    <source>
        <dbReference type="Google" id="ProtNLM"/>
    </source>
</evidence>
<gene>
    <name evidence="1" type="ORF">PCOR1329_LOCUS40532</name>
</gene>
<organism evidence="1 2">
    <name type="scientific">Prorocentrum cordatum</name>
    <dbReference type="NCBI Taxonomy" id="2364126"/>
    <lineage>
        <taxon>Eukaryota</taxon>
        <taxon>Sar</taxon>
        <taxon>Alveolata</taxon>
        <taxon>Dinophyceae</taxon>
        <taxon>Prorocentrales</taxon>
        <taxon>Prorocentraceae</taxon>
        <taxon>Prorocentrum</taxon>
    </lineage>
</organism>
<feature type="non-terminal residue" evidence="1">
    <location>
        <position position="198"/>
    </location>
</feature>
<accession>A0ABN9TN08</accession>
<proteinExistence type="predicted"/>
<evidence type="ECO:0000313" key="2">
    <source>
        <dbReference type="Proteomes" id="UP001189429"/>
    </source>
</evidence>